<comment type="caution">
    <text evidence="2">The sequence shown here is derived from an EMBL/GenBank/DDBJ whole genome shotgun (WGS) entry which is preliminary data.</text>
</comment>
<dbReference type="PANTHER" id="PTHR38357">
    <property type="entry name" value="EXPRESSED PROTEIN"/>
    <property type="match status" value="1"/>
</dbReference>
<organism evidence="2 3">
    <name type="scientific">Rubroshorea leprosula</name>
    <dbReference type="NCBI Taxonomy" id="152421"/>
    <lineage>
        <taxon>Eukaryota</taxon>
        <taxon>Viridiplantae</taxon>
        <taxon>Streptophyta</taxon>
        <taxon>Embryophyta</taxon>
        <taxon>Tracheophyta</taxon>
        <taxon>Spermatophyta</taxon>
        <taxon>Magnoliopsida</taxon>
        <taxon>eudicotyledons</taxon>
        <taxon>Gunneridae</taxon>
        <taxon>Pentapetalae</taxon>
        <taxon>rosids</taxon>
        <taxon>malvids</taxon>
        <taxon>Malvales</taxon>
        <taxon>Dipterocarpaceae</taxon>
        <taxon>Rubroshorea</taxon>
    </lineage>
</organism>
<feature type="compositionally biased region" description="Basic and acidic residues" evidence="1">
    <location>
        <begin position="148"/>
        <end position="157"/>
    </location>
</feature>
<dbReference type="EMBL" id="BPVZ01000073">
    <property type="protein sequence ID" value="GKV26739.1"/>
    <property type="molecule type" value="Genomic_DNA"/>
</dbReference>
<dbReference type="AlphaFoldDB" id="A0AAV5KQ59"/>
<dbReference type="Pfam" id="PF12843">
    <property type="entry name" value="QSregVF_b"/>
    <property type="match status" value="1"/>
</dbReference>
<protein>
    <submittedName>
        <fullName evidence="2">Uncharacterized protein</fullName>
    </submittedName>
</protein>
<dbReference type="PANTHER" id="PTHR38357:SF1">
    <property type="entry name" value="EXPRESSED PROTEIN"/>
    <property type="match status" value="1"/>
</dbReference>
<dbReference type="InterPro" id="IPR024530">
    <property type="entry name" value="QSregVF_b"/>
</dbReference>
<reference evidence="2 3" key="1">
    <citation type="journal article" date="2021" name="Commun. Biol.">
        <title>The genome of Shorea leprosula (Dipterocarpaceae) highlights the ecological relevance of drought in aseasonal tropical rainforests.</title>
        <authorList>
            <person name="Ng K.K.S."/>
            <person name="Kobayashi M.J."/>
            <person name="Fawcett J.A."/>
            <person name="Hatakeyama M."/>
            <person name="Paape T."/>
            <person name="Ng C.H."/>
            <person name="Ang C.C."/>
            <person name="Tnah L.H."/>
            <person name="Lee C.T."/>
            <person name="Nishiyama T."/>
            <person name="Sese J."/>
            <person name="O'Brien M.J."/>
            <person name="Copetti D."/>
            <person name="Mohd Noor M.I."/>
            <person name="Ong R.C."/>
            <person name="Putra M."/>
            <person name="Sireger I.Z."/>
            <person name="Indrioko S."/>
            <person name="Kosugi Y."/>
            <person name="Izuno A."/>
            <person name="Isagi Y."/>
            <person name="Lee S.L."/>
            <person name="Shimizu K.K."/>
        </authorList>
    </citation>
    <scope>NUCLEOTIDE SEQUENCE [LARGE SCALE GENOMIC DNA]</scope>
    <source>
        <strain evidence="2">214</strain>
    </source>
</reference>
<proteinExistence type="predicted"/>
<gene>
    <name evidence="2" type="ORF">SLEP1_g35980</name>
</gene>
<dbReference type="Proteomes" id="UP001054252">
    <property type="component" value="Unassembled WGS sequence"/>
</dbReference>
<sequence>MASLFLYASLNPKLPRAKTIPARDTVIDFGKYRGKMLGSLPSNYLKWVSTNLRASHYLHWANLAQEVLQDPVYRDRMEWEFAQNVLQGNNTSFPRNQNAVSLLSEINERFSWDMEDKVGWGKVDFELLGTSKGGRIPRTGNNSGGRRGKAELRRERAGGVSGEKAGGRSGERRRERRERGRLKRQDKVSKIDPVAEAEQNRGDGDGGQSQDVYSPFPGREALLNKVLNRKRLL</sequence>
<evidence type="ECO:0000256" key="1">
    <source>
        <dbReference type="SAM" id="MobiDB-lite"/>
    </source>
</evidence>
<evidence type="ECO:0000313" key="2">
    <source>
        <dbReference type="EMBL" id="GKV26739.1"/>
    </source>
</evidence>
<feature type="region of interest" description="Disordered" evidence="1">
    <location>
        <begin position="131"/>
        <end position="220"/>
    </location>
</feature>
<evidence type="ECO:0000313" key="3">
    <source>
        <dbReference type="Proteomes" id="UP001054252"/>
    </source>
</evidence>
<name>A0AAV5KQ59_9ROSI</name>
<dbReference type="GO" id="GO:0009536">
    <property type="term" value="C:plastid"/>
    <property type="evidence" value="ECO:0007669"/>
    <property type="project" value="TreeGrafter"/>
</dbReference>
<keyword evidence="3" id="KW-1185">Reference proteome</keyword>
<accession>A0AAV5KQ59</accession>